<keyword evidence="6" id="KW-1185">Reference proteome</keyword>
<sequence>MFWHLNFCSIVYFVALVFLSEGTETSANDSSSDLSGSLTTSLYSKQSTSANSSQVNESLSTTNSLLHETTGNNITISQNLSTTDVSANVSSSFLCSSTNVVTATTASSESVETLSSSSSDVIGSTESVTATSETTTVKNNSSINVEYNNQSTTASSIKNDTSTATEQTTEVTTMSTTTTLIPMRVENYTYKCNMTFENNITVDEYLGIPYGKAPVGYLRFQPPVPVDPPTKESPYNASIPAATCPQDIFKTNISALDFWNPPDNISEDCLQLNMWVPANTTGAVLVNLCGGDYSRLGASNDIFNGSVLAAFSKAIVVNLNFRLGALGFASFTGTNVTGNMGLLDQQLGLKWVNDNIEQFGGNK</sequence>
<evidence type="ECO:0000256" key="3">
    <source>
        <dbReference type="ARBA" id="ARBA00022801"/>
    </source>
</evidence>
<dbReference type="PANTHER" id="PTHR43918">
    <property type="entry name" value="ACETYLCHOLINESTERASE"/>
    <property type="match status" value="1"/>
</dbReference>
<dbReference type="SUPFAM" id="SSF53474">
    <property type="entry name" value="alpha/beta-Hydrolases"/>
    <property type="match status" value="1"/>
</dbReference>
<evidence type="ECO:0000256" key="2">
    <source>
        <dbReference type="ARBA" id="ARBA00022487"/>
    </source>
</evidence>
<keyword evidence="2" id="KW-0719">Serine esterase</keyword>
<comment type="similarity">
    <text evidence="1">Belongs to the type-B carboxylesterase/lipase family.</text>
</comment>
<evidence type="ECO:0000313" key="7">
    <source>
        <dbReference type="WBParaSite" id="PTRK_0000225100.1"/>
    </source>
</evidence>
<name>A0A0N4Z5E9_PARTI</name>
<organism evidence="6 7">
    <name type="scientific">Parastrongyloides trichosuri</name>
    <name type="common">Possum-specific nematode worm</name>
    <dbReference type="NCBI Taxonomy" id="131310"/>
    <lineage>
        <taxon>Eukaryota</taxon>
        <taxon>Metazoa</taxon>
        <taxon>Ecdysozoa</taxon>
        <taxon>Nematoda</taxon>
        <taxon>Chromadorea</taxon>
        <taxon>Rhabditida</taxon>
        <taxon>Tylenchina</taxon>
        <taxon>Panagrolaimomorpha</taxon>
        <taxon>Strongyloidoidea</taxon>
        <taxon>Strongyloididae</taxon>
        <taxon>Parastrongyloides</taxon>
    </lineage>
</organism>
<dbReference type="STRING" id="131310.A0A0N4Z5E9"/>
<reference evidence="7" key="1">
    <citation type="submission" date="2017-02" db="UniProtKB">
        <authorList>
            <consortium name="WormBaseParasite"/>
        </authorList>
    </citation>
    <scope>IDENTIFICATION</scope>
</reference>
<dbReference type="AlphaFoldDB" id="A0A0N4Z5E9"/>
<dbReference type="WBParaSite" id="PTRK_0000225100.1">
    <property type="protein sequence ID" value="PTRK_0000225100.1"/>
    <property type="gene ID" value="PTRK_0000225100"/>
</dbReference>
<dbReference type="InterPro" id="IPR050654">
    <property type="entry name" value="AChE-related_enzymes"/>
</dbReference>
<evidence type="ECO:0000256" key="1">
    <source>
        <dbReference type="ARBA" id="ARBA00005964"/>
    </source>
</evidence>
<dbReference type="GO" id="GO:0005615">
    <property type="term" value="C:extracellular space"/>
    <property type="evidence" value="ECO:0007669"/>
    <property type="project" value="TreeGrafter"/>
</dbReference>
<dbReference type="GO" id="GO:0006581">
    <property type="term" value="P:acetylcholine catabolic process"/>
    <property type="evidence" value="ECO:0007669"/>
    <property type="project" value="TreeGrafter"/>
</dbReference>
<dbReference type="InterPro" id="IPR029058">
    <property type="entry name" value="AB_hydrolase_fold"/>
</dbReference>
<feature type="chain" id="PRO_5005891121" evidence="4">
    <location>
        <begin position="23"/>
        <end position="363"/>
    </location>
</feature>
<dbReference type="Proteomes" id="UP000038045">
    <property type="component" value="Unplaced"/>
</dbReference>
<dbReference type="InterPro" id="IPR002018">
    <property type="entry name" value="CarbesteraseB"/>
</dbReference>
<dbReference type="PANTHER" id="PTHR43918:SF4">
    <property type="entry name" value="CARBOXYLIC ESTER HYDROLASE"/>
    <property type="match status" value="1"/>
</dbReference>
<evidence type="ECO:0000259" key="5">
    <source>
        <dbReference type="Pfam" id="PF00135"/>
    </source>
</evidence>
<dbReference type="Pfam" id="PF00135">
    <property type="entry name" value="COesterase"/>
    <property type="match status" value="1"/>
</dbReference>
<dbReference type="GO" id="GO:0003990">
    <property type="term" value="F:acetylcholinesterase activity"/>
    <property type="evidence" value="ECO:0007669"/>
    <property type="project" value="TreeGrafter"/>
</dbReference>
<feature type="signal peptide" evidence="4">
    <location>
        <begin position="1"/>
        <end position="22"/>
    </location>
</feature>
<proteinExistence type="inferred from homology"/>
<dbReference type="Gene3D" id="3.40.50.1820">
    <property type="entry name" value="alpha/beta hydrolase"/>
    <property type="match status" value="1"/>
</dbReference>
<evidence type="ECO:0000256" key="4">
    <source>
        <dbReference type="SAM" id="SignalP"/>
    </source>
</evidence>
<keyword evidence="4" id="KW-0732">Signal</keyword>
<protein>
    <submittedName>
        <fullName evidence="7">COesterase domain-containing protein</fullName>
    </submittedName>
</protein>
<accession>A0A0N4Z5E9</accession>
<evidence type="ECO:0000313" key="6">
    <source>
        <dbReference type="Proteomes" id="UP000038045"/>
    </source>
</evidence>
<dbReference type="GO" id="GO:0019695">
    <property type="term" value="P:choline metabolic process"/>
    <property type="evidence" value="ECO:0007669"/>
    <property type="project" value="TreeGrafter"/>
</dbReference>
<dbReference type="GO" id="GO:0005886">
    <property type="term" value="C:plasma membrane"/>
    <property type="evidence" value="ECO:0007669"/>
    <property type="project" value="TreeGrafter"/>
</dbReference>
<keyword evidence="3" id="KW-0378">Hydrolase</keyword>
<feature type="domain" description="Carboxylesterase type B" evidence="5">
    <location>
        <begin position="197"/>
        <end position="363"/>
    </location>
</feature>